<dbReference type="EMBL" id="CP031385">
    <property type="protein sequence ID" value="QPG94933.1"/>
    <property type="molecule type" value="Genomic_DNA"/>
</dbReference>
<reference evidence="1 2" key="1">
    <citation type="journal article" date="2018" name="PLoS Genet.">
        <title>Repeat elements organise 3D genome structure and mediate transcription in the filamentous fungus Epichloe festucae.</title>
        <authorList>
            <person name="Winter D.J."/>
            <person name="Ganley A.R.D."/>
            <person name="Young C.A."/>
            <person name="Liachko I."/>
            <person name="Schardl C.L."/>
            <person name="Dupont P.Y."/>
            <person name="Berry D."/>
            <person name="Ram A."/>
            <person name="Scott B."/>
            <person name="Cox M.P."/>
        </authorList>
    </citation>
    <scope>NUCLEOTIDE SEQUENCE [LARGE SCALE GENOMIC DNA]</scope>
    <source>
        <strain evidence="1 2">Fl1</strain>
    </source>
</reference>
<organism evidence="1 2">
    <name type="scientific">Epichloe festucae (strain Fl1)</name>
    <dbReference type="NCBI Taxonomy" id="877507"/>
    <lineage>
        <taxon>Eukaryota</taxon>
        <taxon>Fungi</taxon>
        <taxon>Dikarya</taxon>
        <taxon>Ascomycota</taxon>
        <taxon>Pezizomycotina</taxon>
        <taxon>Sordariomycetes</taxon>
        <taxon>Hypocreomycetidae</taxon>
        <taxon>Hypocreales</taxon>
        <taxon>Clavicipitaceae</taxon>
        <taxon>Epichloe</taxon>
    </lineage>
</organism>
<evidence type="ECO:0000313" key="1">
    <source>
        <dbReference type="EMBL" id="QPG94933.1"/>
    </source>
</evidence>
<protein>
    <submittedName>
        <fullName evidence="1">Uncharacterized protein</fullName>
    </submittedName>
</protein>
<gene>
    <name evidence="1" type="ORF">C2857_007353</name>
</gene>
<name>A0A7S9PSZ9_EPIFF</name>
<accession>A0A7S9PSZ9</accession>
<keyword evidence="2" id="KW-1185">Reference proteome</keyword>
<evidence type="ECO:0000313" key="2">
    <source>
        <dbReference type="Proteomes" id="UP000594364"/>
    </source>
</evidence>
<dbReference type="AlphaFoldDB" id="A0A7S9PSZ9"/>
<dbReference type="Proteomes" id="UP000594364">
    <property type="component" value="Chromosome 1"/>
</dbReference>
<proteinExistence type="predicted"/>
<sequence length="258" mass="29187">MLFEVSCRMQLVLALLEEGRSPQHQLYQPIRKFRAWNQDVDVFEDPYLFRLENDACKPLGYDSVVEVKALATSCRISETELDDPSAKGVPTYYQLSISSRLLHLSLAIALNDEPTSPSILVSFIDPNTAEVLLVWAYTTSLLAFTAGPMYLTSLNVPRKGPEGHYQYLKIEMSYANEEHDLQKDAIAGPILPTPFPADQSKSRRALFGSVVQICRVLRHKWYKATSKRSEQPVCLLIVETIPNLNILASTWRIRQASK</sequence>